<evidence type="ECO:0000313" key="8">
    <source>
        <dbReference type="EMBL" id="MFD2213131.1"/>
    </source>
</evidence>
<comment type="similarity">
    <text evidence="2">Belongs to the ComB family.</text>
</comment>
<evidence type="ECO:0000256" key="7">
    <source>
        <dbReference type="ARBA" id="ARBA00033711"/>
    </source>
</evidence>
<gene>
    <name evidence="8" type="ORF">ACFSKK_05310</name>
</gene>
<evidence type="ECO:0000256" key="2">
    <source>
        <dbReference type="ARBA" id="ARBA00009997"/>
    </source>
</evidence>
<dbReference type="EMBL" id="JBHUIK010000001">
    <property type="protein sequence ID" value="MFD2213131.1"/>
    <property type="molecule type" value="Genomic_DNA"/>
</dbReference>
<dbReference type="InterPro" id="IPR036702">
    <property type="entry name" value="ComB-like_sf"/>
</dbReference>
<dbReference type="PANTHER" id="PTHR37311">
    <property type="entry name" value="2-PHOSPHOSULFOLACTATE PHOSPHATASE-RELATED"/>
    <property type="match status" value="1"/>
</dbReference>
<keyword evidence="9" id="KW-1185">Reference proteome</keyword>
<dbReference type="Pfam" id="PF04029">
    <property type="entry name" value="2-ph_phosp"/>
    <property type="match status" value="1"/>
</dbReference>
<keyword evidence="6" id="KW-0460">Magnesium</keyword>
<evidence type="ECO:0000313" key="9">
    <source>
        <dbReference type="Proteomes" id="UP001597318"/>
    </source>
</evidence>
<accession>A0ABW5BWC3</accession>
<dbReference type="PANTHER" id="PTHR37311:SF1">
    <property type="entry name" value="2-PHOSPHOSULFOLACTATE PHOSPHATASE-RELATED"/>
    <property type="match status" value="1"/>
</dbReference>
<organism evidence="8 9">
    <name type="scientific">Metabacillus endolithicus</name>
    <dbReference type="NCBI Taxonomy" id="1535204"/>
    <lineage>
        <taxon>Bacteria</taxon>
        <taxon>Bacillati</taxon>
        <taxon>Bacillota</taxon>
        <taxon>Bacilli</taxon>
        <taxon>Bacillales</taxon>
        <taxon>Bacillaceae</taxon>
        <taxon>Metabacillus</taxon>
    </lineage>
</organism>
<keyword evidence="5" id="KW-0378">Hydrolase</keyword>
<comment type="cofactor">
    <cofactor evidence="1">
        <name>Mg(2+)</name>
        <dbReference type="ChEBI" id="CHEBI:18420"/>
    </cofactor>
</comment>
<dbReference type="InterPro" id="IPR005238">
    <property type="entry name" value="ComB-like"/>
</dbReference>
<comment type="caution">
    <text evidence="8">The sequence shown here is derived from an EMBL/GenBank/DDBJ whole genome shotgun (WGS) entry which is preliminary data.</text>
</comment>
<dbReference type="Gene3D" id="3.90.1560.10">
    <property type="entry name" value="ComB-like"/>
    <property type="match status" value="1"/>
</dbReference>
<evidence type="ECO:0000256" key="5">
    <source>
        <dbReference type="ARBA" id="ARBA00022801"/>
    </source>
</evidence>
<protein>
    <recommendedName>
        <fullName evidence="4">Probable 2-phosphosulfolactate phosphatase</fullName>
        <ecNumber evidence="3">3.1.3.71</ecNumber>
    </recommendedName>
</protein>
<proteinExistence type="inferred from homology"/>
<evidence type="ECO:0000256" key="3">
    <source>
        <dbReference type="ARBA" id="ARBA00012953"/>
    </source>
</evidence>
<evidence type="ECO:0000256" key="6">
    <source>
        <dbReference type="ARBA" id="ARBA00022842"/>
    </source>
</evidence>
<evidence type="ECO:0000256" key="4">
    <source>
        <dbReference type="ARBA" id="ARBA00021948"/>
    </source>
</evidence>
<reference evidence="9" key="1">
    <citation type="journal article" date="2019" name="Int. J. Syst. Evol. Microbiol.">
        <title>The Global Catalogue of Microorganisms (GCM) 10K type strain sequencing project: providing services to taxonomists for standard genome sequencing and annotation.</title>
        <authorList>
            <consortium name="The Broad Institute Genomics Platform"/>
            <consortium name="The Broad Institute Genome Sequencing Center for Infectious Disease"/>
            <person name="Wu L."/>
            <person name="Ma J."/>
        </authorList>
    </citation>
    <scope>NUCLEOTIDE SEQUENCE [LARGE SCALE GENOMIC DNA]</scope>
    <source>
        <strain evidence="9">CGMCC 1.15474</strain>
    </source>
</reference>
<dbReference type="EC" id="3.1.3.71" evidence="3"/>
<dbReference type="Proteomes" id="UP001597318">
    <property type="component" value="Unassembled WGS sequence"/>
</dbReference>
<dbReference type="RefSeq" id="WP_231309402.1">
    <property type="nucleotide sequence ID" value="NZ_CP095550.1"/>
</dbReference>
<dbReference type="SUPFAM" id="SSF142823">
    <property type="entry name" value="ComB-like"/>
    <property type="match status" value="1"/>
</dbReference>
<sequence>MTKVHVIMKKEEIIEEKMEGNIAIVIDVLLATSTITCALVDGAKAVIPVHNAEEARVASNLIRAENHILVGEYEGKTIEGFYDPMPTILKDSIQGKHMILSTTNGTVAINKSKKANKIYICSLLNGKAVANTITHFHKDDSIIIVCSGSSDQFCLEDFYGAGHLIYHLQEKMHLQLTDSAKAARLFYESNKSVAETILLSSRVGEMLEKYGFIDEVKVVSQKDCFEIVPFFDGEKIIAGGECV</sequence>
<evidence type="ECO:0000256" key="1">
    <source>
        <dbReference type="ARBA" id="ARBA00001946"/>
    </source>
</evidence>
<name>A0ABW5BWC3_9BACI</name>
<comment type="catalytic activity">
    <reaction evidence="7">
        <text>(2R)-O-phospho-3-sulfolactate + H2O = (2R)-3-sulfolactate + phosphate</text>
        <dbReference type="Rhea" id="RHEA:23416"/>
        <dbReference type="ChEBI" id="CHEBI:15377"/>
        <dbReference type="ChEBI" id="CHEBI:15597"/>
        <dbReference type="ChEBI" id="CHEBI:43474"/>
        <dbReference type="ChEBI" id="CHEBI:58738"/>
        <dbReference type="EC" id="3.1.3.71"/>
    </reaction>
</comment>